<feature type="transmembrane region" description="Helical" evidence="1">
    <location>
        <begin position="6"/>
        <end position="27"/>
    </location>
</feature>
<accession>A0A2V1P0X1</accession>
<organism evidence="2 3">
    <name type="scientific">Salibaculum griseiflavum</name>
    <dbReference type="NCBI Taxonomy" id="1914409"/>
    <lineage>
        <taxon>Bacteria</taxon>
        <taxon>Pseudomonadati</taxon>
        <taxon>Pseudomonadota</taxon>
        <taxon>Alphaproteobacteria</taxon>
        <taxon>Rhodobacterales</taxon>
        <taxon>Roseobacteraceae</taxon>
        <taxon>Salibaculum</taxon>
    </lineage>
</organism>
<keyword evidence="3" id="KW-1185">Reference proteome</keyword>
<reference evidence="3" key="1">
    <citation type="submission" date="2018-05" db="EMBL/GenBank/DDBJ databases">
        <authorList>
            <person name="Du Z."/>
            <person name="Wang X."/>
        </authorList>
    </citation>
    <scope>NUCLEOTIDE SEQUENCE [LARGE SCALE GENOMIC DNA]</scope>
    <source>
        <strain evidence="3">WDS4C29</strain>
    </source>
</reference>
<dbReference type="AlphaFoldDB" id="A0A2V1P0X1"/>
<proteinExistence type="predicted"/>
<protein>
    <submittedName>
        <fullName evidence="2">Uncharacterized protein</fullName>
    </submittedName>
</protein>
<comment type="caution">
    <text evidence="2">The sequence shown here is derived from an EMBL/GenBank/DDBJ whole genome shotgun (WGS) entry which is preliminary data.</text>
</comment>
<sequence>MTAVTNFWAYLSAATTCFCFLVGHHGLQQRPHVRQNPLKISVSRHRNHKAIFYTGRTDWRVFKA</sequence>
<evidence type="ECO:0000313" key="3">
    <source>
        <dbReference type="Proteomes" id="UP000245293"/>
    </source>
</evidence>
<name>A0A2V1P0X1_9RHOB</name>
<keyword evidence="1" id="KW-1133">Transmembrane helix</keyword>
<evidence type="ECO:0000256" key="1">
    <source>
        <dbReference type="SAM" id="Phobius"/>
    </source>
</evidence>
<keyword evidence="1" id="KW-0472">Membrane</keyword>
<dbReference type="EMBL" id="QETF01000034">
    <property type="protein sequence ID" value="PWG15594.1"/>
    <property type="molecule type" value="Genomic_DNA"/>
</dbReference>
<evidence type="ECO:0000313" key="2">
    <source>
        <dbReference type="EMBL" id="PWG15594.1"/>
    </source>
</evidence>
<dbReference type="Proteomes" id="UP000245293">
    <property type="component" value="Unassembled WGS sequence"/>
</dbReference>
<gene>
    <name evidence="2" type="ORF">DFK10_16040</name>
</gene>
<keyword evidence="1" id="KW-0812">Transmembrane</keyword>